<keyword evidence="3" id="KW-1185">Reference proteome</keyword>
<evidence type="ECO:0000256" key="1">
    <source>
        <dbReference type="SAM" id="MobiDB-lite"/>
    </source>
</evidence>
<sequence length="303" mass="32145">MTLLEFLRSLIFDEDARQEFADNPEQALDDAGLGHLSADDVRDALEIMQDDSQDADFSRNYNGGDNEVNIAAPSPVEHHHDGGSESAAEYINKYIYNNYVTNEGDTITDNSINQQIDTGGGDFDQNIDIDSTVASGDGAVAAGDDIEDSQIATGDNNTIGDGNTDVDVEDGGSAVVGDDNQVVNGDGNTTGFGDGDVSSTDIDGDVSVDDGSSFAIGGDSSVDSRDQSDDDVNIDNSDNSVEDSGNTTTDWHDESDNSSHTSIEDNDEYSEYSDSSDHSSYNDNDSTETDSHDSVDSDYSIQA</sequence>
<evidence type="ECO:0000313" key="2">
    <source>
        <dbReference type="EMBL" id="GAA5123519.1"/>
    </source>
</evidence>
<feature type="region of interest" description="Disordered" evidence="1">
    <location>
        <begin position="144"/>
        <end position="303"/>
    </location>
</feature>
<dbReference type="Proteomes" id="UP001500804">
    <property type="component" value="Unassembled WGS sequence"/>
</dbReference>
<dbReference type="EMBL" id="BAABJO010000012">
    <property type="protein sequence ID" value="GAA5123519.1"/>
    <property type="molecule type" value="Genomic_DNA"/>
</dbReference>
<evidence type="ECO:0008006" key="4">
    <source>
        <dbReference type="Google" id="ProtNLM"/>
    </source>
</evidence>
<feature type="compositionally biased region" description="Polar residues" evidence="1">
    <location>
        <begin position="150"/>
        <end position="161"/>
    </location>
</feature>
<proteinExistence type="predicted"/>
<dbReference type="RefSeq" id="WP_345606208.1">
    <property type="nucleotide sequence ID" value="NZ_BAABJO010000012.1"/>
</dbReference>
<protein>
    <recommendedName>
        <fullName evidence="4">Dentin sialophosphoprotein</fullName>
    </recommendedName>
</protein>
<feature type="compositionally biased region" description="Low complexity" evidence="1">
    <location>
        <begin position="175"/>
        <end position="187"/>
    </location>
</feature>
<comment type="caution">
    <text evidence="2">The sequence shown here is derived from an EMBL/GenBank/DDBJ whole genome shotgun (WGS) entry which is preliminary data.</text>
</comment>
<evidence type="ECO:0000313" key="3">
    <source>
        <dbReference type="Proteomes" id="UP001500804"/>
    </source>
</evidence>
<dbReference type="NCBIfam" id="NF038175">
    <property type="entry name" value="IniB_NTERM"/>
    <property type="match status" value="1"/>
</dbReference>
<accession>A0ABP9NLD1</accession>
<organism evidence="2 3">
    <name type="scientific">Pseudonocardia adelaidensis</name>
    <dbReference type="NCBI Taxonomy" id="648754"/>
    <lineage>
        <taxon>Bacteria</taxon>
        <taxon>Bacillati</taxon>
        <taxon>Actinomycetota</taxon>
        <taxon>Actinomycetes</taxon>
        <taxon>Pseudonocardiales</taxon>
        <taxon>Pseudonocardiaceae</taxon>
        <taxon>Pseudonocardia</taxon>
    </lineage>
</organism>
<gene>
    <name evidence="2" type="ORF">GCM10023320_35360</name>
</gene>
<dbReference type="InterPro" id="IPR049709">
    <property type="entry name" value="IniB-like_N"/>
</dbReference>
<name>A0ABP9NLD1_9PSEU</name>
<reference evidence="3" key="1">
    <citation type="journal article" date="2019" name="Int. J. Syst. Evol. Microbiol.">
        <title>The Global Catalogue of Microorganisms (GCM) 10K type strain sequencing project: providing services to taxonomists for standard genome sequencing and annotation.</title>
        <authorList>
            <consortium name="The Broad Institute Genomics Platform"/>
            <consortium name="The Broad Institute Genome Sequencing Center for Infectious Disease"/>
            <person name="Wu L."/>
            <person name="Ma J."/>
        </authorList>
    </citation>
    <scope>NUCLEOTIDE SEQUENCE [LARGE SCALE GENOMIC DNA]</scope>
    <source>
        <strain evidence="3">JCM 18302</strain>
    </source>
</reference>
<feature type="compositionally biased region" description="Low complexity" evidence="1">
    <location>
        <begin position="234"/>
        <end position="244"/>
    </location>
</feature>